<accession>A0A7D5XDE6</accession>
<dbReference type="SUPFAM" id="SSF51905">
    <property type="entry name" value="FAD/NAD(P)-binding domain"/>
    <property type="match status" value="1"/>
</dbReference>
<proteinExistence type="predicted"/>
<evidence type="ECO:0000313" key="3">
    <source>
        <dbReference type="Proteomes" id="UP000510821"/>
    </source>
</evidence>
<dbReference type="Proteomes" id="UP000510821">
    <property type="component" value="Chromosome"/>
</dbReference>
<dbReference type="AlphaFoldDB" id="A0A7D5XDE6"/>
<dbReference type="GO" id="GO:0016491">
    <property type="term" value="F:oxidoreductase activity"/>
    <property type="evidence" value="ECO:0007669"/>
    <property type="project" value="InterPro"/>
</dbReference>
<reference evidence="3" key="1">
    <citation type="submission" date="2020-07" db="EMBL/GenBank/DDBJ databases">
        <title>Metabolic diversity and evolutionary history of the archaeal phylum ###Micrarchaeota### uncovered from a freshwater lake metagenome.</title>
        <authorList>
            <person name="Kadnikov V.V."/>
            <person name="Savvichev A.S."/>
            <person name="Mardanov A.V."/>
            <person name="Beletsky A.V."/>
            <person name="Chupakov A.V."/>
            <person name="Kokryatskaya N.M."/>
            <person name="Pimenov N.V."/>
            <person name="Ravin N.V."/>
        </authorList>
    </citation>
    <scope>NUCLEOTIDE SEQUENCE [LARGE SCALE GENOMIC DNA]</scope>
</reference>
<dbReference type="InterPro" id="IPR050464">
    <property type="entry name" value="Zeta_carotene_desat/Oxidored"/>
</dbReference>
<feature type="domain" description="Amine oxidase" evidence="1">
    <location>
        <begin position="11"/>
        <end position="404"/>
    </location>
</feature>
<evidence type="ECO:0000259" key="1">
    <source>
        <dbReference type="Pfam" id="PF01593"/>
    </source>
</evidence>
<gene>
    <name evidence="2" type="ORF">Sv326_1096</name>
</gene>
<dbReference type="EMBL" id="CP058998">
    <property type="protein sequence ID" value="QLJ53271.1"/>
    <property type="molecule type" value="Genomic_DNA"/>
</dbReference>
<organism evidence="2 3">
    <name type="scientific">Fermentimicrarchaeum limneticum</name>
    <dbReference type="NCBI Taxonomy" id="2795018"/>
    <lineage>
        <taxon>Archaea</taxon>
        <taxon>Candidatus Micrarchaeota</taxon>
        <taxon>Candidatus Fermentimicrarchaeales</taxon>
        <taxon>Candidatus Fermentimicrarchaeaceae</taxon>
        <taxon>Candidatus Fermentimicrarchaeum</taxon>
    </lineage>
</organism>
<dbReference type="InterPro" id="IPR036188">
    <property type="entry name" value="FAD/NAD-bd_sf"/>
</dbReference>
<dbReference type="PANTHER" id="PTHR42923">
    <property type="entry name" value="PROTOPORPHYRINOGEN OXIDASE"/>
    <property type="match status" value="1"/>
</dbReference>
<dbReference type="Gene3D" id="3.50.50.60">
    <property type="entry name" value="FAD/NAD(P)-binding domain"/>
    <property type="match status" value="2"/>
</dbReference>
<dbReference type="InterPro" id="IPR002937">
    <property type="entry name" value="Amino_oxidase"/>
</dbReference>
<dbReference type="KEGG" id="flt:Sv326_1096"/>
<evidence type="ECO:0000313" key="2">
    <source>
        <dbReference type="EMBL" id="QLJ53271.1"/>
    </source>
</evidence>
<protein>
    <submittedName>
        <fullName evidence="2">Flavin containing amine oxidoreductase</fullName>
    </submittedName>
</protein>
<name>A0A7D5XDE6_FERL1</name>
<dbReference type="Pfam" id="PF01593">
    <property type="entry name" value="Amino_oxidase"/>
    <property type="match status" value="1"/>
</dbReference>
<sequence length="413" mass="46745">MSKYIIAGGGLAGLAAAYAMQNTKNNISLLEAENRVGGRILTIPHHGRFMDLGAQFYCRGNHNFWNLATAVGCSPPKIIKGLVPNIYHQDRRLLLTLKNILLNTSLKEKIELSKLRYKLNRFDYNSDFNIDNDTTFSEWYYKHIGNEMLWLCDALLRGICFSYSNKISAGYALRILKAILADNLYTFNEGMGEINTKLENFLNRRKNVHLILKADIKKINIENDAVSDCTYEFQNNLVNVNTNKLISTVPAPILYKVLNQKIKPLNEIEYSPVVYLLLLFNKHMRGDLDIFFSDPKFPISGTANEMYKFQGGMGALGVIFPDCGKIIKKTNDQITNLAINLLSDKLPINEKHITGSIVLRWHYGMPVPSPQFFINQNAIKNHGIDGLYICGDFMNMPCLEGAIVSVYDSLNLK</sequence>